<protein>
    <submittedName>
        <fullName evidence="2">Uncharacterized protein</fullName>
    </submittedName>
</protein>
<feature type="compositionally biased region" description="Basic and acidic residues" evidence="1">
    <location>
        <begin position="490"/>
        <end position="504"/>
    </location>
</feature>
<proteinExistence type="predicted"/>
<feature type="compositionally biased region" description="Low complexity" evidence="1">
    <location>
        <begin position="204"/>
        <end position="219"/>
    </location>
</feature>
<reference evidence="2 3" key="1">
    <citation type="submission" date="2024-11" db="EMBL/GenBank/DDBJ databases">
        <title>A near-complete genome assembly of Cinchona calisaya.</title>
        <authorList>
            <person name="Lian D.C."/>
            <person name="Zhao X.W."/>
            <person name="Wei L."/>
        </authorList>
    </citation>
    <scope>NUCLEOTIDE SEQUENCE [LARGE SCALE GENOMIC DNA]</scope>
    <source>
        <tissue evidence="2">Nenye</tissue>
    </source>
</reference>
<comment type="caution">
    <text evidence="2">The sequence shown here is derived from an EMBL/GenBank/DDBJ whole genome shotgun (WGS) entry which is preliminary data.</text>
</comment>
<gene>
    <name evidence="2" type="ORF">ACH5RR_037641</name>
</gene>
<feature type="compositionally biased region" description="Basic and acidic residues" evidence="1">
    <location>
        <begin position="242"/>
        <end position="268"/>
    </location>
</feature>
<feature type="compositionally biased region" description="Basic residues" evidence="1">
    <location>
        <begin position="80"/>
        <end position="102"/>
    </location>
</feature>
<feature type="compositionally biased region" description="Polar residues" evidence="1">
    <location>
        <begin position="145"/>
        <end position="163"/>
    </location>
</feature>
<feature type="region of interest" description="Disordered" evidence="1">
    <location>
        <begin position="478"/>
        <end position="567"/>
    </location>
</feature>
<evidence type="ECO:0000256" key="1">
    <source>
        <dbReference type="SAM" id="MobiDB-lite"/>
    </source>
</evidence>
<feature type="compositionally biased region" description="Basic and acidic residues" evidence="1">
    <location>
        <begin position="166"/>
        <end position="188"/>
    </location>
</feature>
<feature type="compositionally biased region" description="Polar residues" evidence="1">
    <location>
        <begin position="391"/>
        <end position="404"/>
    </location>
</feature>
<feature type="compositionally biased region" description="Basic residues" evidence="1">
    <location>
        <begin position="22"/>
        <end position="39"/>
    </location>
</feature>
<keyword evidence="3" id="KW-1185">Reference proteome</keyword>
<name>A0ABD2YBG5_9GENT</name>
<feature type="compositionally biased region" description="Low complexity" evidence="1">
    <location>
        <begin position="44"/>
        <end position="75"/>
    </location>
</feature>
<evidence type="ECO:0000313" key="3">
    <source>
        <dbReference type="Proteomes" id="UP001630127"/>
    </source>
</evidence>
<dbReference type="EMBL" id="JBJUIK010000015">
    <property type="protein sequence ID" value="KAL3503192.1"/>
    <property type="molecule type" value="Genomic_DNA"/>
</dbReference>
<dbReference type="AlphaFoldDB" id="A0ABD2YBG5"/>
<accession>A0ABD2YBG5</accession>
<sequence length="630" mass="69639">MGSSSRKTSSRKKSSKLSSQSRKLKKCSRKTKYKKRGRRHDSISSHPISSHGNDSYSSNSDDDSISSASVSTSSSEGTYRRRKNLSRSRGNLKTRKRARKRSSSRESSGELAQVKKRKRSKKDSDSKARKTKSRRKKPRRDVSISLASSESRGCSTCKGGSNTDSEESKCERVWGKDSEKKKDEQTLHKDKRGTKMSIRRSRSHSSYSRSRDQSGSVSPSEEKFPSEYNPRRLRSVITFAERTSEGEGNKWEKDLQNEEIVYDHDDCPSKSSSGGGSKKELTRSPIAFEGEKRTESCKFVSDNEVTEPSESVNDAHEQYVRDPFLNEVETHISAKESRNTIPLADADSGADDLEAILRQKALQNLKKFQRGHKKNINPTSDKKNKDDGDVNPSSTSNAEIVQSSLRKKATLTEVERDDSDGGQAGKVSGIAKRNANHPPDGLALSRNLEKEGHNTANPVVGKSVIGNSSFRGRFSGLDTLNHTTTSGASLDKDLSETERSERKTTISVTRNLSLQGRSSGLDTLNKTAKSVTSPDKNLMETERSDDKTQSMSPIIGINKGTASSSSTIDPAICAASGGQSLNNQKDEVKDDAQYQQKTMSVMRGGEMVKVNYKVYIPQRAAALARRQLKR</sequence>
<evidence type="ECO:0000313" key="2">
    <source>
        <dbReference type="EMBL" id="KAL3503192.1"/>
    </source>
</evidence>
<dbReference type="PANTHER" id="PTHR36808:SF1">
    <property type="entry name" value="TRANSCRIPTIONAL REGULATOR ATRX-LIKE PROTEIN"/>
    <property type="match status" value="1"/>
</dbReference>
<dbReference type="Proteomes" id="UP001630127">
    <property type="component" value="Unassembled WGS sequence"/>
</dbReference>
<feature type="compositionally biased region" description="Polar residues" evidence="1">
    <location>
        <begin position="505"/>
        <end position="535"/>
    </location>
</feature>
<feature type="compositionally biased region" description="Basic residues" evidence="1">
    <location>
        <begin position="129"/>
        <end position="139"/>
    </location>
</feature>
<organism evidence="2 3">
    <name type="scientific">Cinchona calisaya</name>
    <dbReference type="NCBI Taxonomy" id="153742"/>
    <lineage>
        <taxon>Eukaryota</taxon>
        <taxon>Viridiplantae</taxon>
        <taxon>Streptophyta</taxon>
        <taxon>Embryophyta</taxon>
        <taxon>Tracheophyta</taxon>
        <taxon>Spermatophyta</taxon>
        <taxon>Magnoliopsida</taxon>
        <taxon>eudicotyledons</taxon>
        <taxon>Gunneridae</taxon>
        <taxon>Pentapetalae</taxon>
        <taxon>asterids</taxon>
        <taxon>lamiids</taxon>
        <taxon>Gentianales</taxon>
        <taxon>Rubiaceae</taxon>
        <taxon>Cinchonoideae</taxon>
        <taxon>Cinchoneae</taxon>
        <taxon>Cinchona</taxon>
    </lineage>
</organism>
<feature type="compositionally biased region" description="Polar residues" evidence="1">
    <location>
        <begin position="478"/>
        <end position="488"/>
    </location>
</feature>
<dbReference type="PANTHER" id="PTHR36808">
    <property type="entry name" value="TRANSCRIPTIONAL REGULATOR ATRX-LIKE PROTEIN"/>
    <property type="match status" value="1"/>
</dbReference>
<feature type="region of interest" description="Disordered" evidence="1">
    <location>
        <begin position="366"/>
        <end position="445"/>
    </location>
</feature>
<feature type="compositionally biased region" description="Basic residues" evidence="1">
    <location>
        <begin position="189"/>
        <end position="203"/>
    </location>
</feature>
<feature type="region of interest" description="Disordered" evidence="1">
    <location>
        <begin position="1"/>
        <end position="317"/>
    </location>
</feature>
<feature type="compositionally biased region" description="Basic and acidic residues" evidence="1">
    <location>
        <begin position="537"/>
        <end position="548"/>
    </location>
</feature>